<name>A0A371F8A5_MUCPR</name>
<organism evidence="1 2">
    <name type="scientific">Mucuna pruriens</name>
    <name type="common">Velvet bean</name>
    <name type="synonym">Dolichos pruriens</name>
    <dbReference type="NCBI Taxonomy" id="157652"/>
    <lineage>
        <taxon>Eukaryota</taxon>
        <taxon>Viridiplantae</taxon>
        <taxon>Streptophyta</taxon>
        <taxon>Embryophyta</taxon>
        <taxon>Tracheophyta</taxon>
        <taxon>Spermatophyta</taxon>
        <taxon>Magnoliopsida</taxon>
        <taxon>eudicotyledons</taxon>
        <taxon>Gunneridae</taxon>
        <taxon>Pentapetalae</taxon>
        <taxon>rosids</taxon>
        <taxon>fabids</taxon>
        <taxon>Fabales</taxon>
        <taxon>Fabaceae</taxon>
        <taxon>Papilionoideae</taxon>
        <taxon>50 kb inversion clade</taxon>
        <taxon>NPAAA clade</taxon>
        <taxon>indigoferoid/millettioid clade</taxon>
        <taxon>Phaseoleae</taxon>
        <taxon>Mucuna</taxon>
    </lineage>
</organism>
<comment type="caution">
    <text evidence="1">The sequence shown here is derived from an EMBL/GenBank/DDBJ whole genome shotgun (WGS) entry which is preliminary data.</text>
</comment>
<sequence length="169" mass="20133">MLSKEVNKTPYELWTGKMPSIKHLHIWGCLTEAQPYRSSFFETKNTRFLEKVQFEKEENIRNVIFKEESETTTVIEDNVQTIVPNIVLDKTMTRRTIRERRHAILDNHIFFLQKHEDDIDLIEDDPINFCVKPIGCKWIFKTKKDYKGNIERHKAYLVGKGFTQKEDID</sequence>
<keyword evidence="2" id="KW-1185">Reference proteome</keyword>
<dbReference type="AlphaFoldDB" id="A0A371F8A5"/>
<protein>
    <recommendedName>
        <fullName evidence="3">Reverse transcriptase Ty1/copia-type domain-containing protein</fullName>
    </recommendedName>
</protein>
<evidence type="ECO:0000313" key="2">
    <source>
        <dbReference type="Proteomes" id="UP000257109"/>
    </source>
</evidence>
<feature type="non-terminal residue" evidence="1">
    <location>
        <position position="1"/>
    </location>
</feature>
<evidence type="ECO:0000313" key="1">
    <source>
        <dbReference type="EMBL" id="RDX74522.1"/>
    </source>
</evidence>
<accession>A0A371F8A5</accession>
<dbReference type="OrthoDB" id="1751476at2759"/>
<reference evidence="1" key="1">
    <citation type="submission" date="2018-05" db="EMBL/GenBank/DDBJ databases">
        <title>Draft genome of Mucuna pruriens seed.</title>
        <authorList>
            <person name="Nnadi N.E."/>
            <person name="Vos R."/>
            <person name="Hasami M.H."/>
            <person name="Devisetty U.K."/>
            <person name="Aguiy J.C."/>
        </authorList>
    </citation>
    <scope>NUCLEOTIDE SEQUENCE [LARGE SCALE GENOMIC DNA]</scope>
    <source>
        <strain evidence="1">JCA_2017</strain>
    </source>
</reference>
<proteinExistence type="predicted"/>
<dbReference type="EMBL" id="QJKJ01010153">
    <property type="protein sequence ID" value="RDX74522.1"/>
    <property type="molecule type" value="Genomic_DNA"/>
</dbReference>
<evidence type="ECO:0008006" key="3">
    <source>
        <dbReference type="Google" id="ProtNLM"/>
    </source>
</evidence>
<gene>
    <name evidence="1" type="ORF">CR513_45724</name>
</gene>
<dbReference type="Proteomes" id="UP000257109">
    <property type="component" value="Unassembled WGS sequence"/>
</dbReference>